<name>A0ABD0TMG9_LOXSC</name>
<evidence type="ECO:0000313" key="3">
    <source>
        <dbReference type="Proteomes" id="UP001549921"/>
    </source>
</evidence>
<evidence type="ECO:0000313" key="2">
    <source>
        <dbReference type="EMBL" id="KAL0850544.1"/>
    </source>
</evidence>
<protein>
    <submittedName>
        <fullName evidence="2">Uncharacterized protein</fullName>
    </submittedName>
</protein>
<organism evidence="2 3">
    <name type="scientific">Loxostege sticticalis</name>
    <name type="common">Beet webworm moth</name>
    <dbReference type="NCBI Taxonomy" id="481309"/>
    <lineage>
        <taxon>Eukaryota</taxon>
        <taxon>Metazoa</taxon>
        <taxon>Ecdysozoa</taxon>
        <taxon>Arthropoda</taxon>
        <taxon>Hexapoda</taxon>
        <taxon>Insecta</taxon>
        <taxon>Pterygota</taxon>
        <taxon>Neoptera</taxon>
        <taxon>Endopterygota</taxon>
        <taxon>Lepidoptera</taxon>
        <taxon>Glossata</taxon>
        <taxon>Ditrysia</taxon>
        <taxon>Pyraloidea</taxon>
        <taxon>Crambidae</taxon>
        <taxon>Pyraustinae</taxon>
        <taxon>Loxostege</taxon>
    </lineage>
</organism>
<dbReference type="AlphaFoldDB" id="A0ABD0TMG9"/>
<accession>A0ABD0TMG9</accession>
<reference evidence="2 3" key="1">
    <citation type="submission" date="2024-06" db="EMBL/GenBank/DDBJ databases">
        <title>A chromosome-level genome assembly of beet webworm, Loxostege sticticalis.</title>
        <authorList>
            <person name="Zhang Y."/>
        </authorList>
    </citation>
    <scope>NUCLEOTIDE SEQUENCE [LARGE SCALE GENOMIC DNA]</scope>
    <source>
        <strain evidence="2">AQ028</strain>
        <tissue evidence="2">Male pupae</tissue>
    </source>
</reference>
<feature type="compositionally biased region" description="Basic and acidic residues" evidence="1">
    <location>
        <begin position="73"/>
        <end position="91"/>
    </location>
</feature>
<feature type="compositionally biased region" description="Basic residues" evidence="1">
    <location>
        <begin position="117"/>
        <end position="171"/>
    </location>
</feature>
<gene>
    <name evidence="2" type="ORF">ABMA28_012322</name>
</gene>
<feature type="compositionally biased region" description="Basic residues" evidence="1">
    <location>
        <begin position="49"/>
        <end position="58"/>
    </location>
</feature>
<dbReference type="Proteomes" id="UP001549921">
    <property type="component" value="Unassembled WGS sequence"/>
</dbReference>
<proteinExistence type="predicted"/>
<comment type="caution">
    <text evidence="2">The sequence shown here is derived from an EMBL/GenBank/DDBJ whole genome shotgun (WGS) entry which is preliminary data.</text>
</comment>
<sequence>MGPNGGMEAEDEEKKKKINEDVIVFLRKRSETNAPKYAARLKNYVDLQHKRRRAAAARRHSEQMLKRTASNRKRNELDTSKTGEVNEHRGDDEEETRVGKRRGFSRSRSGEPSDRCGRRRRRRRRRSCGRRRRRRRRRSCGRRRRRRRSCSRRRRRRSCRRRRRRRRRGCR</sequence>
<dbReference type="EMBL" id="JBEDNZ010000003">
    <property type="protein sequence ID" value="KAL0850544.1"/>
    <property type="molecule type" value="Genomic_DNA"/>
</dbReference>
<evidence type="ECO:0000256" key="1">
    <source>
        <dbReference type="SAM" id="MobiDB-lite"/>
    </source>
</evidence>
<feature type="region of interest" description="Disordered" evidence="1">
    <location>
        <begin position="45"/>
        <end position="171"/>
    </location>
</feature>
<feature type="region of interest" description="Disordered" evidence="1">
    <location>
        <begin position="1"/>
        <end position="20"/>
    </location>
</feature>